<feature type="compositionally biased region" description="Basic residues" evidence="6">
    <location>
        <begin position="574"/>
        <end position="583"/>
    </location>
</feature>
<dbReference type="GO" id="GO:0008173">
    <property type="term" value="F:RNA methyltransferase activity"/>
    <property type="evidence" value="ECO:0007669"/>
    <property type="project" value="InterPro"/>
</dbReference>
<keyword evidence="9" id="KW-1185">Reference proteome</keyword>
<feature type="compositionally biased region" description="Basic and acidic residues" evidence="6">
    <location>
        <begin position="522"/>
        <end position="538"/>
    </location>
</feature>
<dbReference type="EMBL" id="JAANIB010005807">
    <property type="protein sequence ID" value="KAG5330821.1"/>
    <property type="molecule type" value="Genomic_DNA"/>
</dbReference>
<dbReference type="GO" id="GO:0003723">
    <property type="term" value="F:RNA binding"/>
    <property type="evidence" value="ECO:0007669"/>
    <property type="project" value="UniProtKB-UniRule"/>
</dbReference>
<dbReference type="PROSITE" id="PS51686">
    <property type="entry name" value="SAM_MT_RSMB_NOP"/>
    <property type="match status" value="1"/>
</dbReference>
<evidence type="ECO:0000256" key="4">
    <source>
        <dbReference type="ARBA" id="ARBA00022884"/>
    </source>
</evidence>
<feature type="region of interest" description="Disordered" evidence="6">
    <location>
        <begin position="424"/>
        <end position="444"/>
    </location>
</feature>
<dbReference type="Pfam" id="PF21153">
    <property type="entry name" value="NSUN5_N"/>
    <property type="match status" value="1"/>
</dbReference>
<dbReference type="InterPro" id="IPR029063">
    <property type="entry name" value="SAM-dependent_MTases_sf"/>
</dbReference>
<dbReference type="InterPro" id="IPR049560">
    <property type="entry name" value="MeTrfase_RsmB-F_NOP2_cat"/>
</dbReference>
<evidence type="ECO:0000256" key="2">
    <source>
        <dbReference type="ARBA" id="ARBA00022679"/>
    </source>
</evidence>
<feature type="compositionally biased region" description="Basic and acidic residues" evidence="6">
    <location>
        <begin position="550"/>
        <end position="564"/>
    </location>
</feature>
<organism evidence="8 9">
    <name type="scientific">Acromyrmex heyeri</name>
    <dbReference type="NCBI Taxonomy" id="230685"/>
    <lineage>
        <taxon>Eukaryota</taxon>
        <taxon>Metazoa</taxon>
        <taxon>Ecdysozoa</taxon>
        <taxon>Arthropoda</taxon>
        <taxon>Hexapoda</taxon>
        <taxon>Insecta</taxon>
        <taxon>Pterygota</taxon>
        <taxon>Neoptera</taxon>
        <taxon>Endopterygota</taxon>
        <taxon>Hymenoptera</taxon>
        <taxon>Apocrita</taxon>
        <taxon>Aculeata</taxon>
        <taxon>Formicoidea</taxon>
        <taxon>Formicidae</taxon>
        <taxon>Myrmicinae</taxon>
        <taxon>Acromyrmex</taxon>
    </lineage>
</organism>
<dbReference type="Pfam" id="PF01189">
    <property type="entry name" value="Methyltr_RsmB-F"/>
    <property type="match status" value="1"/>
</dbReference>
<accession>A0A836FCI1</accession>
<dbReference type="InterPro" id="IPR001678">
    <property type="entry name" value="MeTrfase_RsmB-F_NOP2_dom"/>
</dbReference>
<feature type="binding site" evidence="5">
    <location>
        <position position="242"/>
    </location>
    <ligand>
        <name>S-adenosyl-L-methionine</name>
        <dbReference type="ChEBI" id="CHEBI:59789"/>
    </ligand>
</feature>
<feature type="region of interest" description="Disordered" evidence="6">
    <location>
        <begin position="511"/>
        <end position="583"/>
    </location>
</feature>
<keyword evidence="3 5" id="KW-0949">S-adenosyl-L-methionine</keyword>
<evidence type="ECO:0000256" key="1">
    <source>
        <dbReference type="ARBA" id="ARBA00022603"/>
    </source>
</evidence>
<feature type="binding site" evidence="5">
    <location>
        <position position="260"/>
    </location>
    <ligand>
        <name>S-adenosyl-L-methionine</name>
        <dbReference type="ChEBI" id="CHEBI:59789"/>
    </ligand>
</feature>
<proteinExistence type="inferred from homology"/>
<evidence type="ECO:0000313" key="9">
    <source>
        <dbReference type="Proteomes" id="UP000670152"/>
    </source>
</evidence>
<reference evidence="8 9" key="1">
    <citation type="submission" date="2020-02" db="EMBL/GenBank/DDBJ databases">
        <title>Relaxed selection underlies rapid genomic changes in the transitions from sociality to social parasitism in ants.</title>
        <authorList>
            <person name="Bi X."/>
        </authorList>
    </citation>
    <scope>NUCLEOTIDE SEQUENCE [LARGE SCALE GENOMIC DNA]</scope>
    <source>
        <strain evidence="8">BGI-DK2014b</strain>
        <tissue evidence="8">Whole body</tissue>
    </source>
</reference>
<evidence type="ECO:0000256" key="5">
    <source>
        <dbReference type="PROSITE-ProRule" id="PRU01023"/>
    </source>
</evidence>
<dbReference type="InterPro" id="IPR023267">
    <property type="entry name" value="RCMT"/>
</dbReference>
<dbReference type="GO" id="GO:0005730">
    <property type="term" value="C:nucleolus"/>
    <property type="evidence" value="ECO:0007669"/>
    <property type="project" value="TreeGrafter"/>
</dbReference>
<dbReference type="PRINTS" id="PR02008">
    <property type="entry name" value="RCMTFAMILY"/>
</dbReference>
<comment type="caution">
    <text evidence="8">The sequence shown here is derived from an EMBL/GenBank/DDBJ whole genome shotgun (WGS) entry which is preliminary data.</text>
</comment>
<dbReference type="Gene3D" id="3.40.50.150">
    <property type="entry name" value="Vaccinia Virus protein VP39"/>
    <property type="match status" value="1"/>
</dbReference>
<evidence type="ECO:0000259" key="7">
    <source>
        <dbReference type="PROSITE" id="PS51686"/>
    </source>
</evidence>
<dbReference type="Gene3D" id="3.30.70.1170">
    <property type="entry name" value="Sun protein, domain 3"/>
    <property type="match status" value="1"/>
</dbReference>
<dbReference type="OrthoDB" id="435282at2759"/>
<keyword evidence="1 5" id="KW-0489">Methyltransferase</keyword>
<evidence type="ECO:0000256" key="6">
    <source>
        <dbReference type="SAM" id="MobiDB-lite"/>
    </source>
</evidence>
<evidence type="ECO:0000256" key="3">
    <source>
        <dbReference type="ARBA" id="ARBA00022691"/>
    </source>
</evidence>
<dbReference type="InterPro" id="IPR048889">
    <property type="entry name" value="NSUN5_RCM1_N"/>
</dbReference>
<feature type="binding site" evidence="5">
    <location>
        <position position="215"/>
    </location>
    <ligand>
        <name>S-adenosyl-L-methionine</name>
        <dbReference type="ChEBI" id="CHEBI:59789"/>
    </ligand>
</feature>
<feature type="domain" description="SAM-dependent MTase RsmB/NOP-type" evidence="7">
    <location>
        <begin position="94"/>
        <end position="385"/>
    </location>
</feature>
<comment type="similarity">
    <text evidence="5">Belongs to the class I-like SAM-binding methyltransferase superfamily. RsmB/NOP family.</text>
</comment>
<comment type="caution">
    <text evidence="5">Lacks conserved residue(s) required for the propagation of feature annotation.</text>
</comment>
<feature type="non-terminal residue" evidence="8">
    <location>
        <position position="1"/>
    </location>
</feature>
<feature type="compositionally biased region" description="Basic residues" evidence="6">
    <location>
        <begin position="430"/>
        <end position="439"/>
    </location>
</feature>
<evidence type="ECO:0000313" key="8">
    <source>
        <dbReference type="EMBL" id="KAG5330821.1"/>
    </source>
</evidence>
<protein>
    <submittedName>
        <fullName evidence="8">NSUN5 methyltransferase</fullName>
    </submittedName>
</protein>
<name>A0A836FCI1_9HYME</name>
<sequence>MSNEFVHSVTVPRIYKITADIVRRVREDGASLKTLIYEKKHPNVAGIYGLAVNTLQALPQLDQLFDKTQILTEQPRLNPWLARVLITELLWRKRCLKNRSKPVLTVLAYENKLREESINLGYIETFVDHKDKEPYFIQDLHIPEMLAFPPSTIFHNHEGYRSGKLILQDKASSLPVHLLNPISGSTVLDMCAAPGMKATHVAAKLQNNGTVYAVEIDAKRFKTLLTQLEKTHALCVEPLNQDVLTLDSKLYSHVEYILVDPTCSGSGIVDRPKQSEMDGMPELKRLKNLQSFQVYLLRYALFNFPNAKRIIYSTCSLHPEENEEVVDEVLANVGNAYRLLPVRQLLKNNWTNFSSKKYNCGDLCLYSKPNDDFCNGFFVAVFERNFDVTLPKCKLKGGNEYSMNFTETNLNIKKDDMAKTFAHQQEKCEKKKKKKKKKKEEKEIVSMSDEQMKISADIVEFEVLDIDSKIKAKSQNEVEKMDVCNDSFNFNHKALNESKDIQKETLNIMETKKSRKKRKSKHENTLQEIDYDKKEQNKEIGVPKTKKKKENKEIKNDKIHKIEQAEETVIEPSKKKKKTKEIY</sequence>
<keyword evidence="4 5" id="KW-0694">RNA-binding</keyword>
<dbReference type="PANTHER" id="PTHR22807:SF4">
    <property type="entry name" value="28S RRNA (CYTOSINE-C(5))-METHYLTRANSFERASE"/>
    <property type="match status" value="1"/>
</dbReference>
<feature type="non-terminal residue" evidence="8">
    <location>
        <position position="583"/>
    </location>
</feature>
<dbReference type="PANTHER" id="PTHR22807">
    <property type="entry name" value="NOP2 YEAST -RELATED NOL1/NOP2/FMU SUN DOMAIN-CONTAINING"/>
    <property type="match status" value="1"/>
</dbReference>
<dbReference type="Pfam" id="PF21148">
    <property type="entry name" value="NSUN5_fdxn-like"/>
    <property type="match status" value="1"/>
</dbReference>
<dbReference type="CDD" id="cd02440">
    <property type="entry name" value="AdoMet_MTases"/>
    <property type="match status" value="1"/>
</dbReference>
<gene>
    <name evidence="8" type="primary">Nsun5</name>
    <name evidence="8" type="ORF">G6Z77_0011494</name>
</gene>
<dbReference type="Proteomes" id="UP000670152">
    <property type="component" value="Unassembled WGS sequence"/>
</dbReference>
<dbReference type="GO" id="GO:0070475">
    <property type="term" value="P:rRNA base methylation"/>
    <property type="evidence" value="ECO:0007669"/>
    <property type="project" value="TreeGrafter"/>
</dbReference>
<dbReference type="SUPFAM" id="SSF53335">
    <property type="entry name" value="S-adenosyl-L-methionine-dependent methyltransferases"/>
    <property type="match status" value="1"/>
</dbReference>
<dbReference type="AlphaFoldDB" id="A0A836FCI1"/>
<feature type="active site" description="Nucleophile" evidence="5">
    <location>
        <position position="315"/>
    </location>
</feature>
<keyword evidence="2 5" id="KW-0808">Transferase</keyword>
<dbReference type="InterPro" id="IPR049561">
    <property type="entry name" value="NSUN5_7_fdxn-like"/>
</dbReference>